<protein>
    <submittedName>
        <fullName evidence="2">Uncharacterized protein</fullName>
    </submittedName>
</protein>
<comment type="caution">
    <text evidence="2">The sequence shown here is derived from an EMBL/GenBank/DDBJ whole genome shotgun (WGS) entry which is preliminary data.</text>
</comment>
<feature type="transmembrane region" description="Helical" evidence="1">
    <location>
        <begin position="41"/>
        <end position="62"/>
    </location>
</feature>
<proteinExistence type="predicted"/>
<keyword evidence="3" id="KW-1185">Reference proteome</keyword>
<keyword evidence="1" id="KW-0472">Membrane</keyword>
<accession>A0ABQ1XTB3</accession>
<evidence type="ECO:0000256" key="1">
    <source>
        <dbReference type="SAM" id="Phobius"/>
    </source>
</evidence>
<gene>
    <name evidence="2" type="ORF">GCM10007420_18380</name>
</gene>
<dbReference type="EMBL" id="BMFS01000007">
    <property type="protein sequence ID" value="GGH02458.1"/>
    <property type="molecule type" value="Genomic_DNA"/>
</dbReference>
<sequence length="105" mass="11555">MDALQPVLDFFRQGFSTVNGVQGLIIALVAAFLLPAWSRLIVFVFGATLVHLVVDALLPVLANNAALRLPDVLSMPFWRYVAALLAGYLIVISLLALLKRLLLRR</sequence>
<keyword evidence="1" id="KW-1133">Transmembrane helix</keyword>
<dbReference type="RefSeq" id="WP_127566347.1">
    <property type="nucleotide sequence ID" value="NZ_BMFS01000007.1"/>
</dbReference>
<reference evidence="3" key="1">
    <citation type="journal article" date="2019" name="Int. J. Syst. Evol. Microbiol.">
        <title>The Global Catalogue of Microorganisms (GCM) 10K type strain sequencing project: providing services to taxonomists for standard genome sequencing and annotation.</title>
        <authorList>
            <consortium name="The Broad Institute Genomics Platform"/>
            <consortium name="The Broad Institute Genome Sequencing Center for Infectious Disease"/>
            <person name="Wu L."/>
            <person name="Ma J."/>
        </authorList>
    </citation>
    <scope>NUCLEOTIDE SEQUENCE [LARGE SCALE GENOMIC DNA]</scope>
    <source>
        <strain evidence="3">CGMCC 1.12766</strain>
    </source>
</reference>
<feature type="transmembrane region" description="Helical" evidence="1">
    <location>
        <begin position="77"/>
        <end position="98"/>
    </location>
</feature>
<organism evidence="2 3">
    <name type="scientific">Glycocaulis albus</name>
    <dbReference type="NCBI Taxonomy" id="1382801"/>
    <lineage>
        <taxon>Bacteria</taxon>
        <taxon>Pseudomonadati</taxon>
        <taxon>Pseudomonadota</taxon>
        <taxon>Alphaproteobacteria</taxon>
        <taxon>Maricaulales</taxon>
        <taxon>Maricaulaceae</taxon>
        <taxon>Glycocaulis</taxon>
    </lineage>
</organism>
<dbReference type="Proteomes" id="UP000648722">
    <property type="component" value="Unassembled WGS sequence"/>
</dbReference>
<name>A0ABQ1XTB3_9PROT</name>
<keyword evidence="1" id="KW-0812">Transmembrane</keyword>
<evidence type="ECO:0000313" key="2">
    <source>
        <dbReference type="EMBL" id="GGH02458.1"/>
    </source>
</evidence>
<feature type="transmembrane region" description="Helical" evidence="1">
    <location>
        <begin position="15"/>
        <end position="34"/>
    </location>
</feature>
<evidence type="ECO:0000313" key="3">
    <source>
        <dbReference type="Proteomes" id="UP000648722"/>
    </source>
</evidence>